<sequence>MTNFGLFFFSYDSAGASFFWVKLIYRNLLDLVHSKFAILSFLKSDGRLP</sequence>
<organism evidence="1">
    <name type="scientific">Rhizophora mucronata</name>
    <name type="common">Asiatic mangrove</name>
    <dbReference type="NCBI Taxonomy" id="61149"/>
    <lineage>
        <taxon>Eukaryota</taxon>
        <taxon>Viridiplantae</taxon>
        <taxon>Streptophyta</taxon>
        <taxon>Embryophyta</taxon>
        <taxon>Tracheophyta</taxon>
        <taxon>Spermatophyta</taxon>
        <taxon>Magnoliopsida</taxon>
        <taxon>eudicotyledons</taxon>
        <taxon>Gunneridae</taxon>
        <taxon>Pentapetalae</taxon>
        <taxon>rosids</taxon>
        <taxon>fabids</taxon>
        <taxon>Malpighiales</taxon>
        <taxon>Rhizophoraceae</taxon>
        <taxon>Rhizophora</taxon>
    </lineage>
</organism>
<evidence type="ECO:0000313" key="1">
    <source>
        <dbReference type="EMBL" id="MBX69322.1"/>
    </source>
</evidence>
<protein>
    <submittedName>
        <fullName evidence="1">Uncharacterized protein</fullName>
    </submittedName>
</protein>
<reference evidence="1" key="1">
    <citation type="submission" date="2018-02" db="EMBL/GenBank/DDBJ databases">
        <title>Rhizophora mucronata_Transcriptome.</title>
        <authorList>
            <person name="Meera S.P."/>
            <person name="Sreeshan A."/>
            <person name="Augustine A."/>
        </authorList>
    </citation>
    <scope>NUCLEOTIDE SEQUENCE</scope>
    <source>
        <tissue evidence="1">Leaf</tissue>
    </source>
</reference>
<proteinExistence type="predicted"/>
<name>A0A2P2QQM4_RHIMU</name>
<dbReference type="AlphaFoldDB" id="A0A2P2QQM4"/>
<accession>A0A2P2QQM4</accession>
<dbReference type="EMBL" id="GGEC01088838">
    <property type="protein sequence ID" value="MBX69322.1"/>
    <property type="molecule type" value="Transcribed_RNA"/>
</dbReference>